<protein>
    <submittedName>
        <fullName evidence="2">Uncharacterized protein</fullName>
    </submittedName>
</protein>
<evidence type="ECO:0000313" key="3">
    <source>
        <dbReference type="Proteomes" id="UP000295678"/>
    </source>
</evidence>
<proteinExistence type="predicted"/>
<dbReference type="Proteomes" id="UP000295678">
    <property type="component" value="Unassembled WGS sequence"/>
</dbReference>
<gene>
    <name evidence="2" type="ORF">EDC22_101544</name>
</gene>
<evidence type="ECO:0000313" key="2">
    <source>
        <dbReference type="EMBL" id="TCT13673.1"/>
    </source>
</evidence>
<accession>A0A4R3MJZ1</accession>
<dbReference type="AlphaFoldDB" id="A0A4R3MJZ1"/>
<sequence>MSISLKRLIGRTEAGDAVAVLIFAVLVVIGIMLIADGLRLKVHERDGFVSPAHMLVDVRLRPHG</sequence>
<keyword evidence="1" id="KW-1133">Transmembrane helix</keyword>
<organism evidence="2 3">
    <name type="scientific">Tepidamorphus gemmatus</name>
    <dbReference type="NCBI Taxonomy" id="747076"/>
    <lineage>
        <taxon>Bacteria</taxon>
        <taxon>Pseudomonadati</taxon>
        <taxon>Pseudomonadota</taxon>
        <taxon>Alphaproteobacteria</taxon>
        <taxon>Hyphomicrobiales</taxon>
        <taxon>Tepidamorphaceae</taxon>
        <taxon>Tepidamorphus</taxon>
    </lineage>
</organism>
<comment type="caution">
    <text evidence="2">The sequence shown here is derived from an EMBL/GenBank/DDBJ whole genome shotgun (WGS) entry which is preliminary data.</text>
</comment>
<name>A0A4R3MJZ1_9HYPH</name>
<evidence type="ECO:0000256" key="1">
    <source>
        <dbReference type="SAM" id="Phobius"/>
    </source>
</evidence>
<keyword evidence="1" id="KW-0812">Transmembrane</keyword>
<dbReference type="RefSeq" id="WP_132805035.1">
    <property type="nucleotide sequence ID" value="NZ_SMAK01000001.1"/>
</dbReference>
<reference evidence="2 3" key="1">
    <citation type="submission" date="2019-03" db="EMBL/GenBank/DDBJ databases">
        <title>Genomic Encyclopedia of Type Strains, Phase IV (KMG-IV): sequencing the most valuable type-strain genomes for metagenomic binning, comparative biology and taxonomic classification.</title>
        <authorList>
            <person name="Goeker M."/>
        </authorList>
    </citation>
    <scope>NUCLEOTIDE SEQUENCE [LARGE SCALE GENOMIC DNA]</scope>
    <source>
        <strain evidence="2 3">DSM 19345</strain>
    </source>
</reference>
<keyword evidence="1" id="KW-0472">Membrane</keyword>
<keyword evidence="3" id="KW-1185">Reference proteome</keyword>
<dbReference type="EMBL" id="SMAK01000001">
    <property type="protein sequence ID" value="TCT13673.1"/>
    <property type="molecule type" value="Genomic_DNA"/>
</dbReference>
<feature type="transmembrane region" description="Helical" evidence="1">
    <location>
        <begin position="17"/>
        <end position="35"/>
    </location>
</feature>